<keyword evidence="1" id="KW-0472">Membrane</keyword>
<reference evidence="2 3" key="2">
    <citation type="journal article" date="2019" name="G3 (Bethesda)">
        <title>Hybrid Assembly of the Genome of the Entomopathogenic Nematode Steinernema carpocapsae Identifies the X-Chromosome.</title>
        <authorList>
            <person name="Serra L."/>
            <person name="Macchietto M."/>
            <person name="Macias-Munoz A."/>
            <person name="McGill C.J."/>
            <person name="Rodriguez I.M."/>
            <person name="Rodriguez B."/>
            <person name="Murad R."/>
            <person name="Mortazavi A."/>
        </authorList>
    </citation>
    <scope>NUCLEOTIDE SEQUENCE [LARGE SCALE GENOMIC DNA]</scope>
    <source>
        <strain evidence="2 3">ALL</strain>
    </source>
</reference>
<organism evidence="2 3">
    <name type="scientific">Steinernema carpocapsae</name>
    <name type="common">Entomopathogenic nematode</name>
    <dbReference type="NCBI Taxonomy" id="34508"/>
    <lineage>
        <taxon>Eukaryota</taxon>
        <taxon>Metazoa</taxon>
        <taxon>Ecdysozoa</taxon>
        <taxon>Nematoda</taxon>
        <taxon>Chromadorea</taxon>
        <taxon>Rhabditida</taxon>
        <taxon>Tylenchina</taxon>
        <taxon>Panagrolaimomorpha</taxon>
        <taxon>Strongyloidoidea</taxon>
        <taxon>Steinernematidae</taxon>
        <taxon>Steinernema</taxon>
    </lineage>
</organism>
<dbReference type="AlphaFoldDB" id="A0A4V6A6W8"/>
<evidence type="ECO:0000313" key="3">
    <source>
        <dbReference type="Proteomes" id="UP000298663"/>
    </source>
</evidence>
<dbReference type="Proteomes" id="UP000298663">
    <property type="component" value="Unassembled WGS sequence"/>
</dbReference>
<evidence type="ECO:0000313" key="2">
    <source>
        <dbReference type="EMBL" id="TKR95875.1"/>
    </source>
</evidence>
<gene>
    <name evidence="2" type="ORF">L596_009985</name>
</gene>
<sequence>MKTEKQDFRTLIYHYHKHINTTHQPQISIFAVRSRIATKRFHFSSMAFLTGFTCSFSALNFSITTC</sequence>
<dbReference type="EMBL" id="AZBU02000002">
    <property type="protein sequence ID" value="TKR95875.1"/>
    <property type="molecule type" value="Genomic_DNA"/>
</dbReference>
<keyword evidence="3" id="KW-1185">Reference proteome</keyword>
<keyword evidence="1" id="KW-1133">Transmembrane helix</keyword>
<proteinExistence type="predicted"/>
<keyword evidence="1" id="KW-0812">Transmembrane</keyword>
<protein>
    <submittedName>
        <fullName evidence="2">Uncharacterized protein</fullName>
    </submittedName>
</protein>
<comment type="caution">
    <text evidence="2">The sequence shown here is derived from an EMBL/GenBank/DDBJ whole genome shotgun (WGS) entry which is preliminary data.</text>
</comment>
<feature type="transmembrane region" description="Helical" evidence="1">
    <location>
        <begin position="43"/>
        <end position="63"/>
    </location>
</feature>
<accession>A0A4V6A6W8</accession>
<evidence type="ECO:0000256" key="1">
    <source>
        <dbReference type="SAM" id="Phobius"/>
    </source>
</evidence>
<reference evidence="2 3" key="1">
    <citation type="journal article" date="2015" name="Genome Biol.">
        <title>Comparative genomics of Steinernema reveals deeply conserved gene regulatory networks.</title>
        <authorList>
            <person name="Dillman A.R."/>
            <person name="Macchietto M."/>
            <person name="Porter C.F."/>
            <person name="Rogers A."/>
            <person name="Williams B."/>
            <person name="Antoshechkin I."/>
            <person name="Lee M.M."/>
            <person name="Goodwin Z."/>
            <person name="Lu X."/>
            <person name="Lewis E.E."/>
            <person name="Goodrich-Blair H."/>
            <person name="Stock S.P."/>
            <person name="Adams B.J."/>
            <person name="Sternberg P.W."/>
            <person name="Mortazavi A."/>
        </authorList>
    </citation>
    <scope>NUCLEOTIDE SEQUENCE [LARGE SCALE GENOMIC DNA]</scope>
    <source>
        <strain evidence="2 3">ALL</strain>
    </source>
</reference>
<name>A0A4V6A6W8_STECR</name>